<evidence type="ECO:0000256" key="1">
    <source>
        <dbReference type="SAM" id="Phobius"/>
    </source>
</evidence>
<reference evidence="3" key="1">
    <citation type="journal article" date="2019" name="Int. J. Syst. Evol. Microbiol.">
        <title>The Global Catalogue of Microorganisms (GCM) 10K type strain sequencing project: providing services to taxonomists for standard genome sequencing and annotation.</title>
        <authorList>
            <consortium name="The Broad Institute Genomics Platform"/>
            <consortium name="The Broad Institute Genome Sequencing Center for Infectious Disease"/>
            <person name="Wu L."/>
            <person name="Ma J."/>
        </authorList>
    </citation>
    <scope>NUCLEOTIDE SEQUENCE [LARGE SCALE GENOMIC DNA]</scope>
    <source>
        <strain evidence="3">CCUG 54522</strain>
    </source>
</reference>
<accession>A0ABW1LGL9</accession>
<keyword evidence="1" id="KW-0812">Transmembrane</keyword>
<feature type="transmembrane region" description="Helical" evidence="1">
    <location>
        <begin position="340"/>
        <end position="361"/>
    </location>
</feature>
<feature type="transmembrane region" description="Helical" evidence="1">
    <location>
        <begin position="188"/>
        <end position="206"/>
    </location>
</feature>
<dbReference type="Proteomes" id="UP001596135">
    <property type="component" value="Unassembled WGS sequence"/>
</dbReference>
<feature type="transmembrane region" description="Helical" evidence="1">
    <location>
        <begin position="162"/>
        <end position="182"/>
    </location>
</feature>
<gene>
    <name evidence="2" type="ORF">ACFPYL_04735</name>
</gene>
<dbReference type="RefSeq" id="WP_379150930.1">
    <property type="nucleotide sequence ID" value="NZ_JBHSRJ010000002.1"/>
</dbReference>
<sequence length="579" mass="62158">MTATPETTNPEAAEVTLVAPDADKAAAHIEASKARRASLVQSIHRRTPDITRRPWESLAIFVGFTGFYIWFGYWLVVKMHVVGFETLDRLNRALMIWHNDPAKLSALGFDYPPLATLLISPLAIFPAVTSSLWAVPIASAVFAGLTMLVLNTMMRRAQLLTPLRYAALLALGLNPLFLLYASGGARQFIWIAFVVVAMGGIMAWYITADVRFVMLAGLAFSVAALSGYGSLLWFVLTALMIGSILAKLGADGSEVEGTTVGFAVPTAYVIALWCVFNLILLSKPFYWISGASDAGGGDPGTFTGVELLHDTLSLVLYGAPIAFVVLPVLIFVGIARNNPLSLWLGVLLAAAIVSPALSVALHLTDSPMQMRNALPILLFSVIGTVWIARSAESNNLLVSIALIVALLLSIPWTFQAMKTYRYQNLESNFAAAISTRDSQEGATTASGSKVGVRDEQATAEYITSNITNPNSILTDNAQTYGVMLMTGRPDLFVDRVDKSDGPWKAIAADPAQYVDYMLLFTGGGDLLAQTYPNAADGSDPRLPVIYRTDRYVLVGVPANFDPDGGSSLSTQTSTNGASQ</sequence>
<keyword evidence="1" id="KW-1133">Transmembrane helix</keyword>
<feature type="transmembrane region" description="Helical" evidence="1">
    <location>
        <begin position="373"/>
        <end position="390"/>
    </location>
</feature>
<evidence type="ECO:0008006" key="4">
    <source>
        <dbReference type="Google" id="ProtNLM"/>
    </source>
</evidence>
<name>A0ABW1LGL9_9ACTN</name>
<evidence type="ECO:0000313" key="2">
    <source>
        <dbReference type="EMBL" id="MFC6042362.1"/>
    </source>
</evidence>
<feature type="transmembrane region" description="Helical" evidence="1">
    <location>
        <begin position="314"/>
        <end position="334"/>
    </location>
</feature>
<feature type="transmembrane region" description="Helical" evidence="1">
    <location>
        <begin position="218"/>
        <end position="242"/>
    </location>
</feature>
<feature type="transmembrane region" description="Helical" evidence="1">
    <location>
        <begin position="262"/>
        <end position="281"/>
    </location>
</feature>
<comment type="caution">
    <text evidence="2">The sequence shown here is derived from an EMBL/GenBank/DDBJ whole genome shotgun (WGS) entry which is preliminary data.</text>
</comment>
<feature type="transmembrane region" description="Helical" evidence="1">
    <location>
        <begin position="396"/>
        <end position="414"/>
    </location>
</feature>
<dbReference type="EMBL" id="JBHSRJ010000002">
    <property type="protein sequence ID" value="MFC6042362.1"/>
    <property type="molecule type" value="Genomic_DNA"/>
</dbReference>
<proteinExistence type="predicted"/>
<keyword evidence="1" id="KW-0472">Membrane</keyword>
<evidence type="ECO:0000313" key="3">
    <source>
        <dbReference type="Proteomes" id="UP001596135"/>
    </source>
</evidence>
<keyword evidence="3" id="KW-1185">Reference proteome</keyword>
<organism evidence="2 3">
    <name type="scientific">Nocardioides hankookensis</name>
    <dbReference type="NCBI Taxonomy" id="443157"/>
    <lineage>
        <taxon>Bacteria</taxon>
        <taxon>Bacillati</taxon>
        <taxon>Actinomycetota</taxon>
        <taxon>Actinomycetes</taxon>
        <taxon>Propionibacteriales</taxon>
        <taxon>Nocardioidaceae</taxon>
        <taxon>Nocardioides</taxon>
    </lineage>
</organism>
<feature type="transmembrane region" description="Helical" evidence="1">
    <location>
        <begin position="55"/>
        <end position="76"/>
    </location>
</feature>
<feature type="transmembrane region" description="Helical" evidence="1">
    <location>
        <begin position="123"/>
        <end position="150"/>
    </location>
</feature>
<protein>
    <recommendedName>
        <fullName evidence="4">Glycosyltransferase RgtA/B/C/D-like domain-containing protein</fullName>
    </recommendedName>
</protein>